<dbReference type="Pfam" id="PF00003">
    <property type="entry name" value="7tm_3"/>
    <property type="match status" value="1"/>
</dbReference>
<dbReference type="InterPro" id="IPR038550">
    <property type="entry name" value="GPCR_3_9-Cys_sf"/>
</dbReference>
<dbReference type="Proteomes" id="UP000008143">
    <property type="component" value="Chromosome 8"/>
</dbReference>
<dbReference type="SUPFAM" id="SSF53822">
    <property type="entry name" value="Periplasmic binding protein-like I"/>
    <property type="match status" value="1"/>
</dbReference>
<dbReference type="FunFam" id="3.40.50.2300:FF:000024">
    <property type="entry name" value="Vomeronasal 2, receptor 73"/>
    <property type="match status" value="1"/>
</dbReference>
<dbReference type="InterPro" id="IPR011500">
    <property type="entry name" value="GPCR_3_9-Cys_dom"/>
</dbReference>
<keyword evidence="14" id="KW-1185">Reference proteome</keyword>
<dbReference type="PRINTS" id="PR00248">
    <property type="entry name" value="GPCRMGR"/>
</dbReference>
<feature type="transmembrane region" description="Helical" evidence="12">
    <location>
        <begin position="650"/>
        <end position="674"/>
    </location>
</feature>
<dbReference type="InterPro" id="IPR028082">
    <property type="entry name" value="Peripla_BP_I"/>
</dbReference>
<comment type="similarity">
    <text evidence="2">Belongs to the G-protein coupled receptor 3 family.</text>
</comment>
<dbReference type="PANTHER" id="PTHR24061:SF584">
    <property type="entry name" value="VOMERONASAL TYPE-2 RECEPTOR 26"/>
    <property type="match status" value="1"/>
</dbReference>
<evidence type="ECO:0000256" key="3">
    <source>
        <dbReference type="ARBA" id="ARBA00022475"/>
    </source>
</evidence>
<dbReference type="FunFam" id="2.10.50.30:FF:000002">
    <property type="entry name" value="Vomeronasal 2 receptor, h1"/>
    <property type="match status" value="1"/>
</dbReference>
<dbReference type="PROSITE" id="PS50259">
    <property type="entry name" value="G_PROTEIN_RECEP_F3_4"/>
    <property type="match status" value="1"/>
</dbReference>
<evidence type="ECO:0000256" key="6">
    <source>
        <dbReference type="ARBA" id="ARBA00022989"/>
    </source>
</evidence>
<keyword evidence="3" id="KW-1003">Cell membrane</keyword>
<dbReference type="Xenbase" id="XB-GENE-29092143">
    <property type="gene designation" value="LOC116406828"/>
</dbReference>
<dbReference type="InterPro" id="IPR000337">
    <property type="entry name" value="GPCR_3"/>
</dbReference>
<dbReference type="Pfam" id="PF01094">
    <property type="entry name" value="ANF_receptor"/>
    <property type="match status" value="1"/>
</dbReference>
<evidence type="ECO:0000313" key="15">
    <source>
        <dbReference type="RefSeq" id="XP_031747633.1"/>
    </source>
</evidence>
<dbReference type="Pfam" id="PF07562">
    <property type="entry name" value="NCD3G"/>
    <property type="match status" value="1"/>
</dbReference>
<evidence type="ECO:0000256" key="9">
    <source>
        <dbReference type="ARBA" id="ARBA00023170"/>
    </source>
</evidence>
<evidence type="ECO:0000256" key="11">
    <source>
        <dbReference type="ARBA" id="ARBA00023224"/>
    </source>
</evidence>
<evidence type="ECO:0000256" key="10">
    <source>
        <dbReference type="ARBA" id="ARBA00023180"/>
    </source>
</evidence>
<keyword evidence="9" id="KW-0675">Receptor</keyword>
<keyword evidence="10" id="KW-0325">Glycoprotein</keyword>
<evidence type="ECO:0000256" key="4">
    <source>
        <dbReference type="ARBA" id="ARBA00022692"/>
    </source>
</evidence>
<feature type="transmembrane region" description="Helical" evidence="12">
    <location>
        <begin position="810"/>
        <end position="833"/>
    </location>
</feature>
<evidence type="ECO:0000256" key="7">
    <source>
        <dbReference type="ARBA" id="ARBA00023040"/>
    </source>
</evidence>
<reference evidence="15" key="1">
    <citation type="submission" date="2025-08" db="UniProtKB">
        <authorList>
            <consortium name="RefSeq"/>
        </authorList>
    </citation>
    <scope>IDENTIFICATION</scope>
    <source>
        <strain evidence="15">Nigerian</strain>
        <tissue evidence="15">Liver and blood</tissue>
    </source>
</reference>
<dbReference type="AGR" id="Xenbase:XB-GENE-29092143"/>
<feature type="transmembrane region" description="Helical" evidence="12">
    <location>
        <begin position="757"/>
        <end position="784"/>
    </location>
</feature>
<dbReference type="Gene3D" id="3.40.50.2300">
    <property type="match status" value="2"/>
</dbReference>
<evidence type="ECO:0000256" key="5">
    <source>
        <dbReference type="ARBA" id="ARBA00022729"/>
    </source>
</evidence>
<evidence type="ECO:0000313" key="14">
    <source>
        <dbReference type="Proteomes" id="UP000008143"/>
    </source>
</evidence>
<dbReference type="Gene3D" id="2.10.50.30">
    <property type="entry name" value="GPCR, family 3, nine cysteines domain"/>
    <property type="match status" value="1"/>
</dbReference>
<keyword evidence="8 12" id="KW-0472">Membrane</keyword>
<dbReference type="GO" id="GO:0005886">
    <property type="term" value="C:plasma membrane"/>
    <property type="evidence" value="ECO:0000318"/>
    <property type="project" value="GO_Central"/>
</dbReference>
<feature type="domain" description="G-protein coupled receptors family 3 profile" evidence="13">
    <location>
        <begin position="651"/>
        <end position="907"/>
    </location>
</feature>
<keyword evidence="11" id="KW-0807">Transducer</keyword>
<dbReference type="InterPro" id="IPR004073">
    <property type="entry name" value="GPCR_3_vmron_rcpt_2"/>
</dbReference>
<feature type="transmembrane region" description="Helical" evidence="12">
    <location>
        <begin position="689"/>
        <end position="709"/>
    </location>
</feature>
<comment type="subcellular location">
    <subcellularLocation>
        <location evidence="1">Cell membrane</location>
        <topology evidence="1">Multi-pass membrane protein</topology>
    </subcellularLocation>
</comment>
<evidence type="ECO:0000259" key="13">
    <source>
        <dbReference type="PROSITE" id="PS50259"/>
    </source>
</evidence>
<dbReference type="FunFam" id="3.40.50.2300:FF:000728">
    <property type="entry name" value="Uncharacterized protein"/>
    <property type="match status" value="1"/>
</dbReference>
<dbReference type="GO" id="GO:0004930">
    <property type="term" value="F:G protein-coupled receptor activity"/>
    <property type="evidence" value="ECO:0000318"/>
    <property type="project" value="GO_Central"/>
</dbReference>
<keyword evidence="4 12" id="KW-0812">Transmembrane</keyword>
<organism evidence="14 15">
    <name type="scientific">Xenopus tropicalis</name>
    <name type="common">Western clawed frog</name>
    <name type="synonym">Silurana tropicalis</name>
    <dbReference type="NCBI Taxonomy" id="8364"/>
    <lineage>
        <taxon>Eukaryota</taxon>
        <taxon>Metazoa</taxon>
        <taxon>Chordata</taxon>
        <taxon>Craniata</taxon>
        <taxon>Vertebrata</taxon>
        <taxon>Euteleostomi</taxon>
        <taxon>Amphibia</taxon>
        <taxon>Batrachia</taxon>
        <taxon>Anura</taxon>
        <taxon>Pipoidea</taxon>
        <taxon>Pipidae</taxon>
        <taxon>Xenopodinae</taxon>
        <taxon>Xenopus</taxon>
        <taxon>Silurana</taxon>
    </lineage>
</organism>
<proteinExistence type="inferred from homology"/>
<gene>
    <name evidence="15 16" type="primary">LOC116406828</name>
</gene>
<evidence type="ECO:0000313" key="16">
    <source>
        <dbReference type="Xenbase" id="XB-GENE-29092143"/>
    </source>
</evidence>
<dbReference type="InterPro" id="IPR017978">
    <property type="entry name" value="GPCR_3_C"/>
</dbReference>
<dbReference type="RefSeq" id="XP_031747633.1">
    <property type="nucleotide sequence ID" value="XM_031891773.1"/>
</dbReference>
<evidence type="ECO:0000256" key="12">
    <source>
        <dbReference type="SAM" id="Phobius"/>
    </source>
</evidence>
<name>A0A8J1IPW6_XENTR</name>
<dbReference type="InterPro" id="IPR001828">
    <property type="entry name" value="ANF_lig-bd_rcpt"/>
</dbReference>
<dbReference type="GeneID" id="116406828"/>
<dbReference type="InterPro" id="IPR000068">
    <property type="entry name" value="GPCR_3_Ca_sens_rcpt-rel"/>
</dbReference>
<sequence length="927" mass="104813">MLEFCDAVIHKCKAQNLLIPMFHAMLSKNSYRLAIFAKDCTGQYNPSELDQPNAWLDCSKSRVYAVDGDIIIGGILQIFLQGSYELEHFQKAPCPDICIGQNSIRCYASALVFEFICEEIEGGFCPEEFWDDIPNVSNSMAERQSFQHLTHLLAFMYAIEEINNSTELLPNITLGYCIYDACTSEKIALMSTFSLLSDDENPLNYNCQQNQKLVAFVGHLLSSITYTIAEITQLYGYPQISYGALDPVFNDRINFPSVYRTVPNEYSQFRVIIKLLKHFGWTWVGIIASDDKSNYQASEELRKEMEKNGICVDFLKSIANSPPFSDGSAVDAIKVIKHSSVRVIILYFRISSLTNLLSYRTSELISERVFICSVALDIVIENDFTEFYYLMNGSLLIALPRGDIPGLNDFLSYKLWTDLSENIFLQMAFDLIAECSEVVLDDVKNVTCLKKNRIKEYLLQEETITHRIKHTIYMAVYALAHALDNMQLPGELWSSKEMSKIRFKLNYYLNNLHLKTPSGEELFFSKEGNIPGKFDILNWIINENGTINKIHVGKFLPNSDRLIINETAITWAPYFERTSQCSEMCSSGQRKAHQNGRPPCCFDCVSCSEGEISNSADVETCVKCAEDHWPNPTRDQCIIRVIEYLSYEDLLGYILSGSASVFIVLTSAVCLVFIKHRRTPIVRANNQNISYILLMALLMSFLCTFIFIGQPTGVTCMLRQALFIFSFSVAISSVLGKTITVLIAFKATKMQRTFRKWGRINISVVVVFICSFGEFVLCVIWLSLYPPHVESDNKTVPGKTILQCNEGSIISFYLAVSYIGVLSLISFAVAFIARKLPDRFNEAQHITFSMLVFCSVWASFIPTYLSTKGKHMVAVEIFAIQASAAGLLMCIFTPKCYIILLKPELNVKGKPTANIQSHTINQTLNNN</sequence>
<dbReference type="OrthoDB" id="5984008at2759"/>
<dbReference type="PANTHER" id="PTHR24061">
    <property type="entry name" value="CALCIUM-SENSING RECEPTOR-RELATED"/>
    <property type="match status" value="1"/>
</dbReference>
<feature type="transmembrane region" description="Helical" evidence="12">
    <location>
        <begin position="721"/>
        <end position="745"/>
    </location>
</feature>
<feature type="transmembrane region" description="Helical" evidence="12">
    <location>
        <begin position="845"/>
        <end position="865"/>
    </location>
</feature>
<feature type="transmembrane region" description="Helical" evidence="12">
    <location>
        <begin position="877"/>
        <end position="900"/>
    </location>
</feature>
<keyword evidence="6 12" id="KW-1133">Transmembrane helix</keyword>
<evidence type="ECO:0000256" key="1">
    <source>
        <dbReference type="ARBA" id="ARBA00004651"/>
    </source>
</evidence>
<evidence type="ECO:0000256" key="2">
    <source>
        <dbReference type="ARBA" id="ARBA00007242"/>
    </source>
</evidence>
<dbReference type="AlphaFoldDB" id="A0A8J1IPW6"/>
<dbReference type="CDD" id="cd15283">
    <property type="entry name" value="7tmC_V2R_pheromone"/>
    <property type="match status" value="1"/>
</dbReference>
<accession>A0A8J1IPW6</accession>
<protein>
    <submittedName>
        <fullName evidence="15">Vomeronasal type-2 receptor 26-like</fullName>
    </submittedName>
</protein>
<dbReference type="KEGG" id="xtr:116406828"/>
<evidence type="ECO:0000256" key="8">
    <source>
        <dbReference type="ARBA" id="ARBA00023136"/>
    </source>
</evidence>
<keyword evidence="5" id="KW-0732">Signal</keyword>
<keyword evidence="7" id="KW-0297">G-protein coupled receptor</keyword>
<dbReference type="PRINTS" id="PR01535">
    <property type="entry name" value="VOMERONASL2R"/>
</dbReference>